<evidence type="ECO:0000313" key="4">
    <source>
        <dbReference type="Proteomes" id="UP000721415"/>
    </source>
</evidence>
<dbReference type="SUPFAM" id="SSF51735">
    <property type="entry name" value="NAD(P)-binding Rossmann-fold domains"/>
    <property type="match status" value="1"/>
</dbReference>
<evidence type="ECO:0000259" key="2">
    <source>
        <dbReference type="Pfam" id="PF22725"/>
    </source>
</evidence>
<dbReference type="EMBL" id="JACBXQ010000004">
    <property type="protein sequence ID" value="MBG9986801.1"/>
    <property type="molecule type" value="Genomic_DNA"/>
</dbReference>
<dbReference type="InterPro" id="IPR036291">
    <property type="entry name" value="NAD(P)-bd_dom_sf"/>
</dbReference>
<feature type="domain" description="GFO/IDH/MocA-like oxidoreductase" evidence="2">
    <location>
        <begin position="167"/>
        <end position="245"/>
    </location>
</feature>
<dbReference type="Pfam" id="PF01408">
    <property type="entry name" value="GFO_IDH_MocA"/>
    <property type="match status" value="1"/>
</dbReference>
<reference evidence="3 4" key="1">
    <citation type="submission" date="2020-07" db="EMBL/GenBank/DDBJ databases">
        <title>Facklamia lactis sp. nov., isolated from raw milk.</title>
        <authorList>
            <person name="Doll E.V."/>
            <person name="Huptas C."/>
            <person name="Staib L."/>
            <person name="Wenning M."/>
            <person name="Scherer S."/>
        </authorList>
    </citation>
    <scope>NUCLEOTIDE SEQUENCE [LARGE SCALE GENOMIC DNA]</scope>
    <source>
        <strain evidence="3 4">DSM 111018</strain>
    </source>
</reference>
<protein>
    <submittedName>
        <fullName evidence="3">Gfo/Idh/MocA family oxidoreductase</fullName>
    </submittedName>
</protein>
<name>A0ABS0LRL5_9LACT</name>
<dbReference type="InterPro" id="IPR000683">
    <property type="entry name" value="Gfo/Idh/MocA-like_OxRdtase_N"/>
</dbReference>
<gene>
    <name evidence="3" type="ORF">HZY91_07805</name>
</gene>
<sequence length="336" mass="39104">MLNYATIGSSWITKQMIQAAKLTQRYHLKAVYSRHVDTAKHFAKEHQADYYTNELNNILFDPEIHVIYIASPNSLHAQQALQAVQAGKHVIVEKPIFTSSAQWYEVYDAADSHQVYVFEAVKHYHSRNYSRLRPLIKQKLQENTHPFVGANFNIGRYSSRFDTYIEARENQWEPPNVFNSEFHGGSLMDLGIYPLYIAVDLFGMPKSVRYHAIDDENQIDLYGNVVLVYPKGQVSIFVSQAAQSQLPSEIYIGEETFVIQDISRITKAKLINRYDEQVQLVDYQPANPMYDELLTFAEMIENTKNVHREIRYENWRQLSLQVTQILELLRQSAKLY</sequence>
<evidence type="ECO:0000259" key="1">
    <source>
        <dbReference type="Pfam" id="PF01408"/>
    </source>
</evidence>
<dbReference type="RefSeq" id="WP_197115713.1">
    <property type="nucleotide sequence ID" value="NZ_JACBXQ010000004.1"/>
</dbReference>
<organism evidence="3 4">
    <name type="scientific">Facklamia lactis</name>
    <dbReference type="NCBI Taxonomy" id="2749967"/>
    <lineage>
        <taxon>Bacteria</taxon>
        <taxon>Bacillati</taxon>
        <taxon>Bacillota</taxon>
        <taxon>Bacilli</taxon>
        <taxon>Lactobacillales</taxon>
        <taxon>Aerococcaceae</taxon>
        <taxon>Facklamia</taxon>
    </lineage>
</organism>
<dbReference type="PANTHER" id="PTHR43054">
    <property type="match status" value="1"/>
</dbReference>
<dbReference type="Pfam" id="PF22725">
    <property type="entry name" value="GFO_IDH_MocA_C3"/>
    <property type="match status" value="1"/>
</dbReference>
<accession>A0ABS0LRL5</accession>
<dbReference type="Proteomes" id="UP000721415">
    <property type="component" value="Unassembled WGS sequence"/>
</dbReference>
<proteinExistence type="predicted"/>
<feature type="domain" description="Gfo/Idh/MocA-like oxidoreductase N-terminal" evidence="1">
    <location>
        <begin position="2"/>
        <end position="118"/>
    </location>
</feature>
<dbReference type="Gene3D" id="3.40.50.720">
    <property type="entry name" value="NAD(P)-binding Rossmann-like Domain"/>
    <property type="match status" value="1"/>
</dbReference>
<dbReference type="Gene3D" id="3.30.360.10">
    <property type="entry name" value="Dihydrodipicolinate Reductase, domain 2"/>
    <property type="match status" value="1"/>
</dbReference>
<dbReference type="InterPro" id="IPR055170">
    <property type="entry name" value="GFO_IDH_MocA-like_dom"/>
</dbReference>
<keyword evidence="4" id="KW-1185">Reference proteome</keyword>
<dbReference type="SUPFAM" id="SSF55347">
    <property type="entry name" value="Glyceraldehyde-3-phosphate dehydrogenase-like, C-terminal domain"/>
    <property type="match status" value="1"/>
</dbReference>
<evidence type="ECO:0000313" key="3">
    <source>
        <dbReference type="EMBL" id="MBG9986801.1"/>
    </source>
</evidence>
<dbReference type="PANTHER" id="PTHR43054:SF1">
    <property type="entry name" value="SCYLLO-INOSITOL 2-DEHYDROGENASE (NADP(+)) IOLU"/>
    <property type="match status" value="1"/>
</dbReference>
<comment type="caution">
    <text evidence="3">The sequence shown here is derived from an EMBL/GenBank/DDBJ whole genome shotgun (WGS) entry which is preliminary data.</text>
</comment>